<organism evidence="2 3">
    <name type="scientific">Paramylibacter ulvae</name>
    <dbReference type="NCBI Taxonomy" id="1651968"/>
    <lineage>
        <taxon>Bacteria</taxon>
        <taxon>Pseudomonadati</taxon>
        <taxon>Pseudomonadota</taxon>
        <taxon>Alphaproteobacteria</taxon>
        <taxon>Rhodobacterales</taxon>
        <taxon>Paracoccaceae</taxon>
        <taxon>Paramylibacter</taxon>
    </lineage>
</organism>
<dbReference type="EMBL" id="BMZF01000015">
    <property type="protein sequence ID" value="GHA62683.1"/>
    <property type="molecule type" value="Genomic_DNA"/>
</dbReference>
<evidence type="ECO:0000313" key="3">
    <source>
        <dbReference type="Proteomes" id="UP000634455"/>
    </source>
</evidence>
<name>A0ABQ3D7E4_9RHOB</name>
<feature type="transmembrane region" description="Helical" evidence="1">
    <location>
        <begin position="126"/>
        <end position="146"/>
    </location>
</feature>
<feature type="transmembrane region" description="Helical" evidence="1">
    <location>
        <begin position="190"/>
        <end position="214"/>
    </location>
</feature>
<gene>
    <name evidence="2" type="ORF">GCM10008927_30140</name>
</gene>
<protein>
    <submittedName>
        <fullName evidence="2">Uncharacterized protein</fullName>
    </submittedName>
</protein>
<feature type="transmembrane region" description="Helical" evidence="1">
    <location>
        <begin position="220"/>
        <end position="243"/>
    </location>
</feature>
<reference evidence="3" key="1">
    <citation type="journal article" date="2019" name="Int. J. Syst. Evol. Microbiol.">
        <title>The Global Catalogue of Microorganisms (GCM) 10K type strain sequencing project: providing services to taxonomists for standard genome sequencing and annotation.</title>
        <authorList>
            <consortium name="The Broad Institute Genomics Platform"/>
            <consortium name="The Broad Institute Genome Sequencing Center for Infectious Disease"/>
            <person name="Wu L."/>
            <person name="Ma J."/>
        </authorList>
    </citation>
    <scope>NUCLEOTIDE SEQUENCE [LARGE SCALE GENOMIC DNA]</scope>
    <source>
        <strain evidence="3">KCTC 32465</strain>
    </source>
</reference>
<sequence>MLIRSIQIFVKYALIICSLSSFIFIVIKFYDHWELISKWEMNSQEYFLLFLLSVLYGTTLFILAISWFVLLQNVENNKIAIKPAIGIYARAQIAKYLPGNIFHLIGRHFYLQHFNFAHSAVLKTSLLEALLMLGCAFLTSLLFWNTVLIPQVDLSPSIVLGILGAVVAGTHGTVFFQLNGPFANKLKTWVIALFLCSLFFLLQGCIFMLSSLILNWEISSFLIFVTAISWAIGFVLPGAPGGLGVREFIMFFLLNGIFPETEILILLAMFRLITILGDVSFFLMGLIFNATPEK</sequence>
<feature type="transmembrane region" description="Helical" evidence="1">
    <location>
        <begin position="158"/>
        <end position="178"/>
    </location>
</feature>
<feature type="transmembrane region" description="Helical" evidence="1">
    <location>
        <begin position="263"/>
        <end position="288"/>
    </location>
</feature>
<evidence type="ECO:0000313" key="2">
    <source>
        <dbReference type="EMBL" id="GHA62683.1"/>
    </source>
</evidence>
<comment type="caution">
    <text evidence="2">The sequence shown here is derived from an EMBL/GenBank/DDBJ whole genome shotgun (WGS) entry which is preliminary data.</text>
</comment>
<proteinExistence type="predicted"/>
<keyword evidence="1" id="KW-1133">Transmembrane helix</keyword>
<feature type="transmembrane region" description="Helical" evidence="1">
    <location>
        <begin position="46"/>
        <end position="70"/>
    </location>
</feature>
<accession>A0ABQ3D7E4</accession>
<keyword evidence="1" id="KW-0812">Transmembrane</keyword>
<keyword evidence="3" id="KW-1185">Reference proteome</keyword>
<keyword evidence="1" id="KW-0472">Membrane</keyword>
<evidence type="ECO:0000256" key="1">
    <source>
        <dbReference type="SAM" id="Phobius"/>
    </source>
</evidence>
<dbReference type="Proteomes" id="UP000634455">
    <property type="component" value="Unassembled WGS sequence"/>
</dbReference>
<feature type="transmembrane region" description="Helical" evidence="1">
    <location>
        <begin position="12"/>
        <end position="30"/>
    </location>
</feature>